<feature type="signal peptide" evidence="11">
    <location>
        <begin position="1"/>
        <end position="25"/>
    </location>
</feature>
<evidence type="ECO:0000313" key="12">
    <source>
        <dbReference type="EMBL" id="CAF1152556.1"/>
    </source>
</evidence>
<organism evidence="12 14">
    <name type="scientific">Rotaria sordida</name>
    <dbReference type="NCBI Taxonomy" id="392033"/>
    <lineage>
        <taxon>Eukaryota</taxon>
        <taxon>Metazoa</taxon>
        <taxon>Spiralia</taxon>
        <taxon>Gnathifera</taxon>
        <taxon>Rotifera</taxon>
        <taxon>Eurotatoria</taxon>
        <taxon>Bdelloidea</taxon>
        <taxon>Philodinida</taxon>
        <taxon>Philodinidae</taxon>
        <taxon>Rotaria</taxon>
    </lineage>
</organism>
<feature type="repeat" description="Cys-rich GLG1" evidence="8">
    <location>
        <begin position="1057"/>
        <end position="1117"/>
    </location>
</feature>
<feature type="repeat" description="Cys-rich GLG1" evidence="8">
    <location>
        <begin position="123"/>
        <end position="187"/>
    </location>
</feature>
<keyword evidence="7" id="KW-0325">Glycoprotein</keyword>
<feature type="compositionally biased region" description="Acidic residues" evidence="9">
    <location>
        <begin position="947"/>
        <end position="962"/>
    </location>
</feature>
<evidence type="ECO:0000313" key="14">
    <source>
        <dbReference type="Proteomes" id="UP000663864"/>
    </source>
</evidence>
<name>A0A814SZH4_9BILA</name>
<dbReference type="Pfam" id="PF00839">
    <property type="entry name" value="Cys_rich_FGFR"/>
    <property type="match status" value="11"/>
</dbReference>
<feature type="repeat" description="Cys-rich GLG1" evidence="8">
    <location>
        <begin position="473"/>
        <end position="535"/>
    </location>
</feature>
<keyword evidence="3 11" id="KW-0732">Signal</keyword>
<dbReference type="Proteomes" id="UP000663836">
    <property type="component" value="Unassembled WGS sequence"/>
</dbReference>
<dbReference type="InterPro" id="IPR001893">
    <property type="entry name" value="Cys-rich_GLG1_repeat"/>
</dbReference>
<feature type="region of interest" description="Disordered" evidence="9">
    <location>
        <begin position="947"/>
        <end position="980"/>
    </location>
</feature>
<feature type="repeat" description="Cys-rich GLG1" evidence="8">
    <location>
        <begin position="252"/>
        <end position="312"/>
    </location>
</feature>
<evidence type="ECO:0000256" key="4">
    <source>
        <dbReference type="ARBA" id="ARBA00022737"/>
    </source>
</evidence>
<comment type="caution">
    <text evidence="12">The sequence shown here is derived from an EMBL/GenBank/DDBJ whole genome shotgun (WGS) entry which is preliminary data.</text>
</comment>
<dbReference type="GO" id="GO:0000139">
    <property type="term" value="C:Golgi membrane"/>
    <property type="evidence" value="ECO:0007669"/>
    <property type="project" value="InterPro"/>
</dbReference>
<dbReference type="EMBL" id="CAJNOT010001141">
    <property type="protein sequence ID" value="CAF1152556.1"/>
    <property type="molecule type" value="Genomic_DNA"/>
</dbReference>
<feature type="repeat" description="Cys-rich GLG1" evidence="8">
    <location>
        <begin position="659"/>
        <end position="720"/>
    </location>
</feature>
<feature type="compositionally biased region" description="Low complexity" evidence="9">
    <location>
        <begin position="47"/>
        <end position="56"/>
    </location>
</feature>
<gene>
    <name evidence="13" type="ORF">JBS370_LOCUS11090</name>
    <name evidence="12" type="ORF">ZHD862_LOCUS20245</name>
</gene>
<keyword evidence="5 10" id="KW-1133">Transmembrane helix</keyword>
<feature type="chain" id="PRO_5036225934" description="Golgi apparatus protein 1" evidence="11">
    <location>
        <begin position="26"/>
        <end position="1190"/>
    </location>
</feature>
<dbReference type="PROSITE" id="PS51289">
    <property type="entry name" value="GLG1_C_RICH"/>
    <property type="match status" value="6"/>
</dbReference>
<sequence length="1190" mass="136734">MLQNPLIFISVFVLFIGSLVQQSQSNVQNWNEDRHDKLLYRQIREVQPSQSESQPSKKIADSPVKPSSHNERLSESESSSASLANSIECKVDVQKYCTKGGSKSIPNLKVLQCIDDLDNAADVISKECQNRIYKFKYNMTRDVRFDDGAIKFCAKDIKLLDECNEFTDERGTGRLISCLYDRLSNITEPPCRHYINQLQSIIFTDWRLSEYFANACWKDITELKCGRLDDENNTIPHNQGAVIACLSKNHKDLSKICSKHTFRLHEMQSDDYHLDRALYYACREDREHFCSQVSSGNGRVYRCLYENKFNTMMSTACRKEVHRRQKLVVSNALLDAPLIRACKSEMNEHQCVNNPQDPDKQLSLVNLLLCLEDRIKKGKHSIIFNFQKSSIFILQKKTHIGNQIKDECRRDMLIHRRMLMSDYAVSPEIISKCNTEMSQHCSSLYQKGSTGTIDQRGGRMIHCLLNAARQENNFSRECLFNIKSLMRAVDPGNDIRADPLLETACRSVIDTLCTRVRSGDSNVIMCLLDNLKNTRMTEECEDRLMEVAYFMARDWRLTPRLLGACQKNLIDLCKLPSSWSMSNNMSDVQLGQYLSCLYQQKQQLNSVCRSELKRIMSIRTKAIGLMPEIEDNCITDLATCKNPEIKGEELKCLQKKYKKLESDCKSAIQKYTKMTISDPTVDFVLMKTCEPMIQIFCSNIEAGNENDLLRCLIKNKNNQKMDFRCKTNIEHYQIMSLKDEAFLSEQFRQHCDQEITSHCSTKKTKASVIQCLANLVLQDVRKKQNQINENCRNELKIELLQRSENINLDPLLAKACQNDIRKFCSSRLAGNAQIIDCLKTNHNKVSETCYAKLKKREKLDVVLPGADYSLTTKCAPLIQKYCANENKQNILLCLRRNINQDSTPNICRTVLYHRLMILNSDARFNKGLIENCQTDITRYCSNEIIDDDNDGDDESDDGDDNDNNNNNNNNNDENTDDIKDRDMGGRIIGCLRSKYANTQVELEPKCITELIDVIQTSKLDIEIDVKLYQKCKTTINANCPGGDKEDCLKLLYQKKQLADDGCRQEVTRIIREGRADIHTDSALSTACQFDILKYCNDIPIGSGKQLKCLIKQKNSVSSSCRSILLKRQELWKSISHIDDIDDLARQIVDSNNQIYIYAVILTILFFIFIAGCLCRPCVRYRRMQGYKRSR</sequence>
<feature type="region of interest" description="Disordered" evidence="9">
    <location>
        <begin position="46"/>
        <end position="79"/>
    </location>
</feature>
<evidence type="ECO:0000256" key="6">
    <source>
        <dbReference type="ARBA" id="ARBA00023136"/>
    </source>
</evidence>
<evidence type="ECO:0000256" key="5">
    <source>
        <dbReference type="ARBA" id="ARBA00022989"/>
    </source>
</evidence>
<proteinExistence type="predicted"/>
<dbReference type="GO" id="GO:0017134">
    <property type="term" value="F:fibroblast growth factor binding"/>
    <property type="evidence" value="ECO:0007669"/>
    <property type="project" value="TreeGrafter"/>
</dbReference>
<dbReference type="AlphaFoldDB" id="A0A814SZH4"/>
<dbReference type="InterPro" id="IPR017873">
    <property type="entry name" value="Cys-rich_GLG1_repeat_euk"/>
</dbReference>
<feature type="repeat" description="Cys-rich GLG1" evidence="8">
    <location>
        <begin position="786"/>
        <end position="846"/>
    </location>
</feature>
<dbReference type="EMBL" id="CAJOBD010000839">
    <property type="protein sequence ID" value="CAF3725796.1"/>
    <property type="molecule type" value="Genomic_DNA"/>
</dbReference>
<evidence type="ECO:0000256" key="9">
    <source>
        <dbReference type="SAM" id="MobiDB-lite"/>
    </source>
</evidence>
<dbReference type="PANTHER" id="PTHR11884:SF1">
    <property type="entry name" value="GOLGI APPARATUS PROTEIN 1"/>
    <property type="match status" value="1"/>
</dbReference>
<keyword evidence="4" id="KW-0677">Repeat</keyword>
<accession>A0A814SZH4</accession>
<keyword evidence="6 10" id="KW-0472">Membrane</keyword>
<comment type="subcellular location">
    <subcellularLocation>
        <location evidence="1">Membrane</location>
        <topology evidence="1">Single-pass type I membrane protein</topology>
    </subcellularLocation>
</comment>
<dbReference type="InterPro" id="IPR039728">
    <property type="entry name" value="GLG1"/>
</dbReference>
<reference evidence="12" key="1">
    <citation type="submission" date="2021-02" db="EMBL/GenBank/DDBJ databases">
        <authorList>
            <person name="Nowell W R."/>
        </authorList>
    </citation>
    <scope>NUCLEOTIDE SEQUENCE</scope>
</reference>
<keyword evidence="2 10" id="KW-0812">Transmembrane</keyword>
<evidence type="ECO:0000256" key="7">
    <source>
        <dbReference type="ARBA" id="ARBA00023180"/>
    </source>
</evidence>
<dbReference type="PANTHER" id="PTHR11884">
    <property type="entry name" value="SELECTIN LIGAND RELATED"/>
    <property type="match status" value="1"/>
</dbReference>
<evidence type="ECO:0000256" key="1">
    <source>
        <dbReference type="ARBA" id="ARBA00004479"/>
    </source>
</evidence>
<evidence type="ECO:0000256" key="10">
    <source>
        <dbReference type="SAM" id="Phobius"/>
    </source>
</evidence>
<dbReference type="Proteomes" id="UP000663864">
    <property type="component" value="Unassembled WGS sequence"/>
</dbReference>
<protein>
    <recommendedName>
        <fullName evidence="15">Golgi apparatus protein 1</fullName>
    </recommendedName>
</protein>
<evidence type="ECO:0000256" key="8">
    <source>
        <dbReference type="PROSITE-ProRule" id="PRU00622"/>
    </source>
</evidence>
<evidence type="ECO:0000256" key="3">
    <source>
        <dbReference type="ARBA" id="ARBA00022729"/>
    </source>
</evidence>
<evidence type="ECO:0000256" key="11">
    <source>
        <dbReference type="SAM" id="SignalP"/>
    </source>
</evidence>
<feature type="transmembrane region" description="Helical" evidence="10">
    <location>
        <begin position="1154"/>
        <end position="1178"/>
    </location>
</feature>
<feature type="compositionally biased region" description="Low complexity" evidence="9">
    <location>
        <begin position="963"/>
        <end position="972"/>
    </location>
</feature>
<evidence type="ECO:0000313" key="13">
    <source>
        <dbReference type="EMBL" id="CAF3725796.1"/>
    </source>
</evidence>
<evidence type="ECO:0000256" key="2">
    <source>
        <dbReference type="ARBA" id="ARBA00022692"/>
    </source>
</evidence>
<evidence type="ECO:0008006" key="15">
    <source>
        <dbReference type="Google" id="ProtNLM"/>
    </source>
</evidence>